<dbReference type="AlphaFoldDB" id="A0A845U787"/>
<evidence type="ECO:0000256" key="7">
    <source>
        <dbReference type="HAMAP-Rule" id="MF_00201"/>
    </source>
</evidence>
<dbReference type="Pfam" id="PF02565">
    <property type="entry name" value="RecO_C"/>
    <property type="match status" value="1"/>
</dbReference>
<comment type="caution">
    <text evidence="9">The sequence shown here is derived from an EMBL/GenBank/DDBJ whole genome shotgun (WGS) entry which is preliminary data.</text>
</comment>
<evidence type="ECO:0000256" key="5">
    <source>
        <dbReference type="ARBA" id="ARBA00023204"/>
    </source>
</evidence>
<evidence type="ECO:0000313" key="9">
    <source>
        <dbReference type="EMBL" id="NDU42019.1"/>
    </source>
</evidence>
<accession>A0A845U787</accession>
<evidence type="ECO:0000256" key="4">
    <source>
        <dbReference type="ARBA" id="ARBA00023172"/>
    </source>
</evidence>
<dbReference type="PANTHER" id="PTHR33991:SF1">
    <property type="entry name" value="DNA REPAIR PROTEIN RECO"/>
    <property type="match status" value="1"/>
</dbReference>
<comment type="similarity">
    <text evidence="1 7">Belongs to the RecO family.</text>
</comment>
<dbReference type="SUPFAM" id="SSF57863">
    <property type="entry name" value="ArfGap/RecO-like zinc finger"/>
    <property type="match status" value="1"/>
</dbReference>
<dbReference type="GO" id="GO:0006302">
    <property type="term" value="P:double-strand break repair"/>
    <property type="evidence" value="ECO:0007669"/>
    <property type="project" value="TreeGrafter"/>
</dbReference>
<dbReference type="InterPro" id="IPR003717">
    <property type="entry name" value="RecO"/>
</dbReference>
<dbReference type="InterPro" id="IPR012340">
    <property type="entry name" value="NA-bd_OB-fold"/>
</dbReference>
<name>A0A845U787_9PROT</name>
<reference evidence="9" key="1">
    <citation type="submission" date="2019-11" db="EMBL/GenBank/DDBJ databases">
        <title>Acidithiobacillus ferrianus sp. nov.: a facultatively anaerobic and extremely acidophilic chemolithoautotroph.</title>
        <authorList>
            <person name="Norris P.R."/>
            <person name="Falagan C."/>
            <person name="Moya-Beltran A."/>
            <person name="Castro M."/>
            <person name="Quatrini R."/>
            <person name="Johnson D.B."/>
        </authorList>
    </citation>
    <scope>NUCLEOTIDE SEQUENCE [LARGE SCALE GENOMIC DNA]</scope>
    <source>
        <strain evidence="9">MG</strain>
    </source>
</reference>
<dbReference type="InterPro" id="IPR037278">
    <property type="entry name" value="ARFGAP/RecO"/>
</dbReference>
<dbReference type="InterPro" id="IPR042242">
    <property type="entry name" value="RecO_C"/>
</dbReference>
<evidence type="ECO:0000256" key="1">
    <source>
        <dbReference type="ARBA" id="ARBA00007452"/>
    </source>
</evidence>
<gene>
    <name evidence="7 9" type="primary">recO</name>
    <name evidence="9" type="ORF">GL267_04960</name>
</gene>
<dbReference type="HAMAP" id="MF_00201">
    <property type="entry name" value="RecO"/>
    <property type="match status" value="1"/>
</dbReference>
<keyword evidence="4 7" id="KW-0233">DNA recombination</keyword>
<dbReference type="Gene3D" id="2.40.50.140">
    <property type="entry name" value="Nucleic acid-binding proteins"/>
    <property type="match status" value="1"/>
</dbReference>
<dbReference type="Pfam" id="PF11967">
    <property type="entry name" value="RecO_N"/>
    <property type="match status" value="1"/>
</dbReference>
<dbReference type="GO" id="GO:0043590">
    <property type="term" value="C:bacterial nucleoid"/>
    <property type="evidence" value="ECO:0007669"/>
    <property type="project" value="TreeGrafter"/>
</dbReference>
<comment type="function">
    <text evidence="7">Involved in DNA repair and RecF pathway recombination.</text>
</comment>
<dbReference type="InterPro" id="IPR022572">
    <property type="entry name" value="DNA_rep/recomb_RecO_N"/>
</dbReference>
<evidence type="ECO:0000256" key="3">
    <source>
        <dbReference type="ARBA" id="ARBA00022763"/>
    </source>
</evidence>
<evidence type="ECO:0000256" key="2">
    <source>
        <dbReference type="ARBA" id="ARBA00021310"/>
    </source>
</evidence>
<organism evidence="9">
    <name type="scientific">Acidithiobacillus ferrianus</name>
    <dbReference type="NCBI Taxonomy" id="2678518"/>
    <lineage>
        <taxon>Bacteria</taxon>
        <taxon>Pseudomonadati</taxon>
        <taxon>Pseudomonadota</taxon>
        <taxon>Acidithiobacillia</taxon>
        <taxon>Acidithiobacillales</taxon>
        <taxon>Acidithiobacillaceae</taxon>
        <taxon>Acidithiobacillus</taxon>
    </lineage>
</organism>
<dbReference type="GO" id="GO:0006310">
    <property type="term" value="P:DNA recombination"/>
    <property type="evidence" value="ECO:0007669"/>
    <property type="project" value="UniProtKB-UniRule"/>
</dbReference>
<dbReference type="PANTHER" id="PTHR33991">
    <property type="entry name" value="DNA REPAIR PROTEIN RECO"/>
    <property type="match status" value="1"/>
</dbReference>
<evidence type="ECO:0000256" key="6">
    <source>
        <dbReference type="ARBA" id="ARBA00033409"/>
    </source>
</evidence>
<feature type="domain" description="DNA replication/recombination mediator RecO N-terminal" evidence="8">
    <location>
        <begin position="1"/>
        <end position="77"/>
    </location>
</feature>
<evidence type="ECO:0000259" key="8">
    <source>
        <dbReference type="Pfam" id="PF11967"/>
    </source>
</evidence>
<dbReference type="EMBL" id="WNJL01000022">
    <property type="protein sequence ID" value="NDU42019.1"/>
    <property type="molecule type" value="Genomic_DNA"/>
</dbReference>
<dbReference type="Gene3D" id="1.20.1440.120">
    <property type="entry name" value="Recombination protein O, C-terminal domain"/>
    <property type="match status" value="1"/>
</dbReference>
<keyword evidence="5 7" id="KW-0234">DNA repair</keyword>
<protein>
    <recommendedName>
        <fullName evidence="2 7">DNA repair protein RecO</fullName>
    </recommendedName>
    <alternativeName>
        <fullName evidence="6 7">Recombination protein O</fullName>
    </alternativeName>
</protein>
<dbReference type="SUPFAM" id="SSF50249">
    <property type="entry name" value="Nucleic acid-binding proteins"/>
    <property type="match status" value="1"/>
</dbReference>
<proteinExistence type="inferred from homology"/>
<dbReference type="RefSeq" id="WP_163097110.1">
    <property type="nucleotide sequence ID" value="NZ_CP127523.1"/>
</dbReference>
<keyword evidence="3 7" id="KW-0227">DNA damage</keyword>
<dbReference type="NCBIfam" id="TIGR00613">
    <property type="entry name" value="reco"/>
    <property type="match status" value="1"/>
</dbReference>
<sequence>MTTETSDRAWVLHRYPYGDTSLVVELFTQTQGRLGVLAKGARRARSPLARLEAGHPLWVRWLGRGELPVLAQAETLEAAPSLGAMQHLSLFYINELLLRLTQRADPFPDFFKVYEATLTTLHSAPGESWFLRRFERRLLENLGWAPDLQSCAECGHRLNPERGERWFYQPAHGAFCPRHAPGAAAVAVDAAALCWLQGAMSTPYEKGWGPGLRHCLEQELRVHLGERPLESRYLLAAYLRRRRLTPKAERS</sequence>